<evidence type="ECO:0000313" key="1">
    <source>
        <dbReference type="EMBL" id="MBK8572139.1"/>
    </source>
</evidence>
<proteinExistence type="predicted"/>
<evidence type="ECO:0000313" key="2">
    <source>
        <dbReference type="Proteomes" id="UP000709959"/>
    </source>
</evidence>
<protein>
    <submittedName>
        <fullName evidence="1">Uncharacterized protein</fullName>
    </submittedName>
</protein>
<accession>A0A936F0Y6</accession>
<organism evidence="1 2">
    <name type="scientific">Candidatus Geothrix odensensis</name>
    <dbReference type="NCBI Taxonomy" id="2954440"/>
    <lineage>
        <taxon>Bacteria</taxon>
        <taxon>Pseudomonadati</taxon>
        <taxon>Acidobacteriota</taxon>
        <taxon>Holophagae</taxon>
        <taxon>Holophagales</taxon>
        <taxon>Holophagaceae</taxon>
        <taxon>Geothrix</taxon>
    </lineage>
</organism>
<reference evidence="1 2" key="1">
    <citation type="submission" date="2020-10" db="EMBL/GenBank/DDBJ databases">
        <title>Connecting structure to function with the recovery of over 1000 high-quality activated sludge metagenome-assembled genomes encoding full-length rRNA genes using long-read sequencing.</title>
        <authorList>
            <person name="Singleton C.M."/>
            <person name="Petriglieri F."/>
            <person name="Kristensen J.M."/>
            <person name="Kirkegaard R.H."/>
            <person name="Michaelsen T.Y."/>
            <person name="Andersen M.H."/>
            <person name="Karst S.M."/>
            <person name="Dueholm M.S."/>
            <person name="Nielsen P.H."/>
            <person name="Albertsen M."/>
        </authorList>
    </citation>
    <scope>NUCLEOTIDE SEQUENCE [LARGE SCALE GENOMIC DNA]</scope>
    <source>
        <strain evidence="1">OdNE_18-Q3-R46-58_MAXAC.008</strain>
    </source>
</reference>
<dbReference type="Proteomes" id="UP000709959">
    <property type="component" value="Unassembled WGS sequence"/>
</dbReference>
<dbReference type="EMBL" id="JADKCH010000003">
    <property type="protein sequence ID" value="MBK8572139.1"/>
    <property type="molecule type" value="Genomic_DNA"/>
</dbReference>
<dbReference type="AlphaFoldDB" id="A0A936F0Y6"/>
<comment type="caution">
    <text evidence="1">The sequence shown here is derived from an EMBL/GenBank/DDBJ whole genome shotgun (WGS) entry which is preliminary data.</text>
</comment>
<sequence length="56" mass="6242">MTVLLVMFLFLAFIGTDHVVRLASRRAASRRAEAKAGGTPRILPHHYAELSKRTAH</sequence>
<name>A0A936F0Y6_9BACT</name>
<gene>
    <name evidence="1" type="ORF">IPN91_05715</name>
</gene>